<evidence type="ECO:0000313" key="2">
    <source>
        <dbReference type="EMBL" id="KFM64336.1"/>
    </source>
</evidence>
<evidence type="ECO:0000256" key="1">
    <source>
        <dbReference type="SAM" id="MobiDB-lite"/>
    </source>
</evidence>
<feature type="compositionally biased region" description="Low complexity" evidence="1">
    <location>
        <begin position="385"/>
        <end position="424"/>
    </location>
</feature>
<reference evidence="2 3" key="1">
    <citation type="submission" date="2013-11" db="EMBL/GenBank/DDBJ databases">
        <title>Genome sequencing of Stegodyphus mimosarum.</title>
        <authorList>
            <person name="Bechsgaard J."/>
        </authorList>
    </citation>
    <scope>NUCLEOTIDE SEQUENCE [LARGE SCALE GENOMIC DNA]</scope>
</reference>
<feature type="compositionally biased region" description="Polar residues" evidence="1">
    <location>
        <begin position="430"/>
        <end position="443"/>
    </location>
</feature>
<dbReference type="AlphaFoldDB" id="A0A087TGU7"/>
<feature type="region of interest" description="Disordered" evidence="1">
    <location>
        <begin position="22"/>
        <end position="81"/>
    </location>
</feature>
<feature type="compositionally biased region" description="Basic and acidic residues" evidence="1">
    <location>
        <begin position="340"/>
        <end position="349"/>
    </location>
</feature>
<evidence type="ECO:0000313" key="3">
    <source>
        <dbReference type="Proteomes" id="UP000054359"/>
    </source>
</evidence>
<feature type="non-terminal residue" evidence="2">
    <location>
        <position position="489"/>
    </location>
</feature>
<dbReference type="OrthoDB" id="2281547at2759"/>
<accession>A0A087TGU7</accession>
<gene>
    <name evidence="2" type="ORF">X975_04315</name>
</gene>
<proteinExistence type="predicted"/>
<feature type="region of interest" description="Disordered" evidence="1">
    <location>
        <begin position="224"/>
        <end position="489"/>
    </location>
</feature>
<organism evidence="2 3">
    <name type="scientific">Stegodyphus mimosarum</name>
    <name type="common">African social velvet spider</name>
    <dbReference type="NCBI Taxonomy" id="407821"/>
    <lineage>
        <taxon>Eukaryota</taxon>
        <taxon>Metazoa</taxon>
        <taxon>Ecdysozoa</taxon>
        <taxon>Arthropoda</taxon>
        <taxon>Chelicerata</taxon>
        <taxon>Arachnida</taxon>
        <taxon>Araneae</taxon>
        <taxon>Araneomorphae</taxon>
        <taxon>Entelegynae</taxon>
        <taxon>Eresoidea</taxon>
        <taxon>Eresidae</taxon>
        <taxon>Stegodyphus</taxon>
    </lineage>
</organism>
<name>A0A087TGU7_STEMI</name>
<feature type="region of interest" description="Disordered" evidence="1">
    <location>
        <begin position="143"/>
        <end position="166"/>
    </location>
</feature>
<keyword evidence="3" id="KW-1185">Reference proteome</keyword>
<feature type="compositionally biased region" description="Basic and acidic residues" evidence="1">
    <location>
        <begin position="308"/>
        <end position="329"/>
    </location>
</feature>
<dbReference type="EMBL" id="KK115167">
    <property type="protein sequence ID" value="KFM64336.1"/>
    <property type="molecule type" value="Genomic_DNA"/>
</dbReference>
<dbReference type="Proteomes" id="UP000054359">
    <property type="component" value="Unassembled WGS sequence"/>
</dbReference>
<feature type="compositionally biased region" description="Polar residues" evidence="1">
    <location>
        <begin position="22"/>
        <end position="37"/>
    </location>
</feature>
<feature type="compositionally biased region" description="Basic and acidic residues" evidence="1">
    <location>
        <begin position="61"/>
        <end position="74"/>
    </location>
</feature>
<dbReference type="STRING" id="407821.A0A087TGU7"/>
<sequence length="489" mass="52357">MMLMSMLSDVPSANLSSSTFPFLGQTDNSNSNLSLGSKTRKRKRKDNRSPGGSVGRSPKRKLSEDDCPRDRSTPDPEMCDSPIAYDACSSLPASLPSSDQHFSRNVGSVESFIKTEQQSPGFPQRSSSTDSYLIHDEFQSRQILSTNDSSRLSEGGTPNNSDSIRNLSQVKNQYFGSDTALEFNKDFLAPPESNYCDSANVTSDIDMDEESSFSIDSSQCSTASKFSSSEKQSKKKKSKEKNDLISENNDLVMKVQDNSSDESSVGDVSLKSFSEAENSHSEDTPVAASKSTASHASPPIFTSLKIAKTGDGHKISKSEVKVKQKEGKRTSNSGDGSESSGKKKSDAKKERKRRKAESSDSASGRSPVKSVHLNIDSSLMPPPSSSSEASTLVSSSDSSPPIRPFTLKTSPSVTSSSSFQSKSLVHSKKGNSVSSTGGNFTKNSGSKSSSEKSVKSSPPKPSHLPSLKIPNLEPDSKRGSGTAVKIQSK</sequence>
<protein>
    <submittedName>
        <fullName evidence="2">Uncharacterized protein</fullName>
    </submittedName>
</protein>